<comment type="caution">
    <text evidence="7">The sequence shown here is derived from an EMBL/GenBank/DDBJ whole genome shotgun (WGS) entry which is preliminary data.</text>
</comment>
<evidence type="ECO:0000256" key="3">
    <source>
        <dbReference type="ARBA" id="ARBA00022737"/>
    </source>
</evidence>
<dbReference type="PANTHER" id="PTHR47566:SF1">
    <property type="entry name" value="PROTEIN NUD1"/>
    <property type="match status" value="1"/>
</dbReference>
<dbReference type="Pfam" id="PF24595">
    <property type="entry name" value="DUF7619"/>
    <property type="match status" value="1"/>
</dbReference>
<proteinExistence type="predicted"/>
<sequence length="776" mass="84675">MKKISLLLLLFVAGAMNAQIVNIPDAAFKAKLLSADPNSTNGVVARDINNQPMVIDANNDGEIQVAEAQAVYYLQASSLEIISYQGIEAFINVKSLVCSSPNVTQLDVTALTNLESLGFHNSQITSINLLPLVNLKYLYMSNDLLTSLDVTGLTNLVHIECDGNQLTGLTLNNLPNLMMLKCNGNQLTNLTLSNLPSLVSIDARENNLQGLDFTNVDNVHTLLALQNPFVSLDLSVMPNLSMFYVSESQLTQLDLSSCPNISSLFVADNPLLESISLKNGNLQNTSEILFYNTNTSLHYICVDEGEQAHILDRLAFTNTTGVQVNTYCSVEPGGNYNTITGTVTFDGDGNGCNALDDVLPLITVTINDGTDNGSAISSTGSYSFYTQSGTFTLTPQFENDWFTTTPAIVTFVDNNYNVTIQNFCVTANGIHNDVSVVIVPIEPARPGFDAVYKIIYTNNGNQTLNGDVTFTYDDTVLDYVSASPLQNTLATGLLTWNYSNLQPFERREIIATLNVNSPMETPAVNIDDPLDLTALASPATGDETPFNNTFAMKQIVVGAYDPNDITCLEGETVHPEQIGQYLHYNINFENTGNYPATFVVVKDMIDEQEFDVSSLRLIDASHDVKVRITGNKVEFYFDDINLAANGGKGNVVFKIKTLNTLAVNSDVTQQAEIYFDYNWPIITDEATTLFSTLGIDGFGTDGSVKIYPNPVKDVVNITSVHDLRYAELYDVQGRLLQSVKISGNSAGLDISARARGIYFVKIVSEKGAGFEKVIKL</sequence>
<evidence type="ECO:0000256" key="1">
    <source>
        <dbReference type="ARBA" id="ARBA00022614"/>
    </source>
</evidence>
<dbReference type="Proteomes" id="UP000037755">
    <property type="component" value="Unassembled WGS sequence"/>
</dbReference>
<dbReference type="PATRIC" id="fig|1202724.3.peg.3824"/>
<dbReference type="EMBL" id="LIYD01000005">
    <property type="protein sequence ID" value="KOS07805.1"/>
    <property type="molecule type" value="Genomic_DNA"/>
</dbReference>
<feature type="signal peptide" evidence="4">
    <location>
        <begin position="1"/>
        <end position="18"/>
    </location>
</feature>
<evidence type="ECO:0000259" key="5">
    <source>
        <dbReference type="Pfam" id="PF18962"/>
    </source>
</evidence>
<dbReference type="InterPro" id="IPR026444">
    <property type="entry name" value="Secre_tail"/>
</dbReference>
<dbReference type="GO" id="GO:0035591">
    <property type="term" value="F:signaling adaptor activity"/>
    <property type="evidence" value="ECO:0007669"/>
    <property type="project" value="TreeGrafter"/>
</dbReference>
<keyword evidence="3" id="KW-0677">Repeat</keyword>
<gene>
    <name evidence="7" type="ORF">AM493_18415</name>
</gene>
<reference evidence="7 8" key="1">
    <citation type="submission" date="2015-08" db="EMBL/GenBank/DDBJ databases">
        <title>Whole genome sequence of Flavobacterium akiainvivens IK-1T, from decaying Wikstroemia oahuensis, an endemic Hawaiian shrub.</title>
        <authorList>
            <person name="Wan X."/>
            <person name="Hou S."/>
            <person name="Saito J."/>
            <person name="Donachie S."/>
        </authorList>
    </citation>
    <scope>NUCLEOTIDE SEQUENCE [LARGE SCALE GENOMIC DNA]</scope>
    <source>
        <strain evidence="7 8">IK-1</strain>
    </source>
</reference>
<dbReference type="STRING" id="1202724.AM493_18415"/>
<dbReference type="Pfam" id="PF18962">
    <property type="entry name" value="Por_Secre_tail"/>
    <property type="match status" value="1"/>
</dbReference>
<dbReference type="InterPro" id="IPR032675">
    <property type="entry name" value="LRR_dom_sf"/>
</dbReference>
<dbReference type="AlphaFoldDB" id="A0A0M8MDB3"/>
<evidence type="ECO:0000259" key="6">
    <source>
        <dbReference type="Pfam" id="PF24595"/>
    </source>
</evidence>
<dbReference type="Gene3D" id="3.80.10.10">
    <property type="entry name" value="Ribonuclease Inhibitor"/>
    <property type="match status" value="1"/>
</dbReference>
<dbReference type="InterPro" id="IPR055353">
    <property type="entry name" value="DUF7619"/>
</dbReference>
<feature type="chain" id="PRO_5005818256" evidence="4">
    <location>
        <begin position="19"/>
        <end position="776"/>
    </location>
</feature>
<keyword evidence="8" id="KW-1185">Reference proteome</keyword>
<evidence type="ECO:0000256" key="4">
    <source>
        <dbReference type="SAM" id="SignalP"/>
    </source>
</evidence>
<dbReference type="PANTHER" id="PTHR47566">
    <property type="match status" value="1"/>
</dbReference>
<protein>
    <submittedName>
        <fullName evidence="7">Uncharacterized protein</fullName>
    </submittedName>
</protein>
<evidence type="ECO:0000313" key="7">
    <source>
        <dbReference type="EMBL" id="KOS07805.1"/>
    </source>
</evidence>
<keyword evidence="1" id="KW-0433">Leucine-rich repeat</keyword>
<dbReference type="SUPFAM" id="SSF52058">
    <property type="entry name" value="L domain-like"/>
    <property type="match status" value="1"/>
</dbReference>
<dbReference type="OrthoDB" id="1110367at2"/>
<accession>A0A0M8MDB3</accession>
<dbReference type="NCBIfam" id="TIGR04183">
    <property type="entry name" value="Por_Secre_tail"/>
    <property type="match status" value="1"/>
</dbReference>
<name>A0A0M8MDB3_9FLAO</name>
<feature type="domain" description="Secretion system C-terminal sorting" evidence="5">
    <location>
        <begin position="706"/>
        <end position="774"/>
    </location>
</feature>
<feature type="domain" description="DUF7619" evidence="6">
    <location>
        <begin position="561"/>
        <end position="688"/>
    </location>
</feature>
<organism evidence="7 8">
    <name type="scientific">Flavobacterium akiainvivens</name>
    <dbReference type="NCBI Taxonomy" id="1202724"/>
    <lineage>
        <taxon>Bacteria</taxon>
        <taxon>Pseudomonadati</taxon>
        <taxon>Bacteroidota</taxon>
        <taxon>Flavobacteriia</taxon>
        <taxon>Flavobacteriales</taxon>
        <taxon>Flavobacteriaceae</taxon>
        <taxon>Flavobacterium</taxon>
    </lineage>
</organism>
<evidence type="ECO:0000256" key="2">
    <source>
        <dbReference type="ARBA" id="ARBA00022729"/>
    </source>
</evidence>
<dbReference type="InterPro" id="IPR052574">
    <property type="entry name" value="CDIRP"/>
</dbReference>
<evidence type="ECO:0000313" key="8">
    <source>
        <dbReference type="Proteomes" id="UP000037755"/>
    </source>
</evidence>
<dbReference type="RefSeq" id="WP_054409522.1">
    <property type="nucleotide sequence ID" value="NZ_FOYA01000002.1"/>
</dbReference>
<keyword evidence="2 4" id="KW-0732">Signal</keyword>